<keyword evidence="2" id="KW-0812">Transmembrane</keyword>
<organism evidence="9 10">
    <name type="scientific">Bubo bubo</name>
    <name type="common">Eurasian eagle-owl</name>
    <name type="synonym">Strix bubo</name>
    <dbReference type="NCBI Taxonomy" id="30461"/>
    <lineage>
        <taxon>Eukaryota</taxon>
        <taxon>Metazoa</taxon>
        <taxon>Chordata</taxon>
        <taxon>Craniata</taxon>
        <taxon>Vertebrata</taxon>
        <taxon>Euteleostomi</taxon>
        <taxon>Archelosauria</taxon>
        <taxon>Archosauria</taxon>
        <taxon>Dinosauria</taxon>
        <taxon>Saurischia</taxon>
        <taxon>Theropoda</taxon>
        <taxon>Coelurosauria</taxon>
        <taxon>Aves</taxon>
        <taxon>Neognathae</taxon>
        <taxon>Neoaves</taxon>
        <taxon>Telluraves</taxon>
        <taxon>Strigiformes</taxon>
        <taxon>Strigidae</taxon>
        <taxon>Bubo</taxon>
    </lineage>
</organism>
<proteinExistence type="predicted"/>
<reference evidence="9" key="1">
    <citation type="submission" date="2025-08" db="UniProtKB">
        <authorList>
            <consortium name="Ensembl"/>
        </authorList>
    </citation>
    <scope>IDENTIFICATION</scope>
</reference>
<dbReference type="InterPro" id="IPR007110">
    <property type="entry name" value="Ig-like_dom"/>
</dbReference>
<keyword evidence="3" id="KW-1133">Transmembrane helix</keyword>
<dbReference type="SUPFAM" id="SSF48726">
    <property type="entry name" value="Immunoglobulin"/>
    <property type="match status" value="1"/>
</dbReference>
<reference evidence="9" key="2">
    <citation type="submission" date="2025-09" db="UniProtKB">
        <authorList>
            <consortium name="Ensembl"/>
        </authorList>
    </citation>
    <scope>IDENTIFICATION</scope>
</reference>
<keyword evidence="4" id="KW-0472">Membrane</keyword>
<dbReference type="AlphaFoldDB" id="A0A8C0IFU9"/>
<sequence length="176" mass="19521">MGIMLLLPVLLATSFWSPPSQTPALRRQVEGSSASMACRMSSQAIVFDGTVIHWYQQKEGKAPERLLYYSGGKASVESGFQADRYMIETVSSQNRCVFTIKDVIPDDAATYYCAYWDPHCDRNSKIIKAKNPPPSTSEPQGCNLATPLIFSLHVVLATQKEQLTLHNCPFQSLGCQ</sequence>
<dbReference type="Ensembl" id="ENSBOBT00000018694.1">
    <property type="protein sequence ID" value="ENSBOBP00000018282.1"/>
    <property type="gene ID" value="ENSBOBG00000011288.1"/>
</dbReference>
<dbReference type="PROSITE" id="PS50835">
    <property type="entry name" value="IG_LIKE"/>
    <property type="match status" value="1"/>
</dbReference>
<evidence type="ECO:0000256" key="1">
    <source>
        <dbReference type="ARBA" id="ARBA00004370"/>
    </source>
</evidence>
<dbReference type="GO" id="GO:0016020">
    <property type="term" value="C:membrane"/>
    <property type="evidence" value="ECO:0007669"/>
    <property type="project" value="UniProtKB-SubCell"/>
</dbReference>
<protein>
    <recommendedName>
        <fullName evidence="8">Ig-like domain-containing protein</fullName>
    </recommendedName>
</protein>
<evidence type="ECO:0000256" key="7">
    <source>
        <dbReference type="SAM" id="SignalP"/>
    </source>
</evidence>
<name>A0A8C0IFU9_BUBBB</name>
<evidence type="ECO:0000256" key="2">
    <source>
        <dbReference type="ARBA" id="ARBA00022692"/>
    </source>
</evidence>
<evidence type="ECO:0000256" key="5">
    <source>
        <dbReference type="ARBA" id="ARBA00023170"/>
    </source>
</evidence>
<evidence type="ECO:0000256" key="3">
    <source>
        <dbReference type="ARBA" id="ARBA00022989"/>
    </source>
</evidence>
<evidence type="ECO:0000256" key="6">
    <source>
        <dbReference type="ARBA" id="ARBA00023319"/>
    </source>
</evidence>
<keyword evidence="10" id="KW-1185">Reference proteome</keyword>
<evidence type="ECO:0000313" key="9">
    <source>
        <dbReference type="Ensembl" id="ENSBOBP00000018282.1"/>
    </source>
</evidence>
<keyword evidence="6" id="KW-0393">Immunoglobulin domain</keyword>
<comment type="subcellular location">
    <subcellularLocation>
        <location evidence="1">Membrane</location>
    </subcellularLocation>
</comment>
<feature type="domain" description="Ig-like" evidence="8">
    <location>
        <begin position="19"/>
        <end position="113"/>
    </location>
</feature>
<dbReference type="Gene3D" id="2.60.40.10">
    <property type="entry name" value="Immunoglobulins"/>
    <property type="match status" value="1"/>
</dbReference>
<dbReference type="PANTHER" id="PTHR19256">
    <property type="entry name" value="T-CELL RECEPTOR GAMMA CHAIN"/>
    <property type="match status" value="1"/>
</dbReference>
<evidence type="ECO:0000256" key="4">
    <source>
        <dbReference type="ARBA" id="ARBA00023136"/>
    </source>
</evidence>
<keyword evidence="7" id="KW-0732">Signal</keyword>
<dbReference type="InterPro" id="IPR036179">
    <property type="entry name" value="Ig-like_dom_sf"/>
</dbReference>
<feature type="signal peptide" evidence="7">
    <location>
        <begin position="1"/>
        <end position="16"/>
    </location>
</feature>
<accession>A0A8C0IFU9</accession>
<keyword evidence="5" id="KW-0675">Receptor</keyword>
<evidence type="ECO:0000313" key="10">
    <source>
        <dbReference type="Proteomes" id="UP000694567"/>
    </source>
</evidence>
<dbReference type="PANTHER" id="PTHR19256:SF65">
    <property type="entry name" value="T CELL RECEPTOR GAMMA CONSTANT 1-RELATED"/>
    <property type="match status" value="1"/>
</dbReference>
<dbReference type="InterPro" id="IPR051117">
    <property type="entry name" value="TRG_var/const_region"/>
</dbReference>
<dbReference type="InterPro" id="IPR013783">
    <property type="entry name" value="Ig-like_fold"/>
</dbReference>
<dbReference type="SMART" id="SM00406">
    <property type="entry name" value="IGv"/>
    <property type="match status" value="1"/>
</dbReference>
<dbReference type="InterPro" id="IPR013106">
    <property type="entry name" value="Ig_V-set"/>
</dbReference>
<dbReference type="Proteomes" id="UP000694567">
    <property type="component" value="Unplaced"/>
</dbReference>
<feature type="chain" id="PRO_5034701430" description="Ig-like domain-containing protein" evidence="7">
    <location>
        <begin position="17"/>
        <end position="176"/>
    </location>
</feature>
<dbReference type="Pfam" id="PF07686">
    <property type="entry name" value="V-set"/>
    <property type="match status" value="1"/>
</dbReference>
<evidence type="ECO:0000259" key="8">
    <source>
        <dbReference type="PROSITE" id="PS50835"/>
    </source>
</evidence>